<feature type="non-terminal residue" evidence="2">
    <location>
        <position position="54"/>
    </location>
</feature>
<proteinExistence type="predicted"/>
<evidence type="ECO:0000313" key="2">
    <source>
        <dbReference type="EMBL" id="KIK22271.1"/>
    </source>
</evidence>
<keyword evidence="1" id="KW-0812">Transmembrane</keyword>
<dbReference type="HOGENOM" id="CLU_3056122_0_0_1"/>
<name>A0A0C9YZR0_9AGAM</name>
<reference evidence="3" key="2">
    <citation type="submission" date="2015-01" db="EMBL/GenBank/DDBJ databases">
        <title>Evolutionary Origins and Diversification of the Mycorrhizal Mutualists.</title>
        <authorList>
            <consortium name="DOE Joint Genome Institute"/>
            <consortium name="Mycorrhizal Genomics Consortium"/>
            <person name="Kohler A."/>
            <person name="Kuo A."/>
            <person name="Nagy L.G."/>
            <person name="Floudas D."/>
            <person name="Copeland A."/>
            <person name="Barry K.W."/>
            <person name="Cichocki N."/>
            <person name="Veneault-Fourrey C."/>
            <person name="LaButti K."/>
            <person name="Lindquist E.A."/>
            <person name="Lipzen A."/>
            <person name="Lundell T."/>
            <person name="Morin E."/>
            <person name="Murat C."/>
            <person name="Riley R."/>
            <person name="Ohm R."/>
            <person name="Sun H."/>
            <person name="Tunlid A."/>
            <person name="Henrissat B."/>
            <person name="Grigoriev I.V."/>
            <person name="Hibbett D.S."/>
            <person name="Martin F."/>
        </authorList>
    </citation>
    <scope>NUCLEOTIDE SEQUENCE [LARGE SCALE GENOMIC DNA]</scope>
    <source>
        <strain evidence="3">441</strain>
    </source>
</reference>
<organism evidence="2 3">
    <name type="scientific">Pisolithus microcarpus 441</name>
    <dbReference type="NCBI Taxonomy" id="765257"/>
    <lineage>
        <taxon>Eukaryota</taxon>
        <taxon>Fungi</taxon>
        <taxon>Dikarya</taxon>
        <taxon>Basidiomycota</taxon>
        <taxon>Agaricomycotina</taxon>
        <taxon>Agaricomycetes</taxon>
        <taxon>Agaricomycetidae</taxon>
        <taxon>Boletales</taxon>
        <taxon>Sclerodermatineae</taxon>
        <taxon>Pisolithaceae</taxon>
        <taxon>Pisolithus</taxon>
    </lineage>
</organism>
<reference evidence="2 3" key="1">
    <citation type="submission" date="2014-04" db="EMBL/GenBank/DDBJ databases">
        <authorList>
            <consortium name="DOE Joint Genome Institute"/>
            <person name="Kuo A."/>
            <person name="Kohler A."/>
            <person name="Costa M.D."/>
            <person name="Nagy L.G."/>
            <person name="Floudas D."/>
            <person name="Copeland A."/>
            <person name="Barry K.W."/>
            <person name="Cichocki N."/>
            <person name="Veneault-Fourrey C."/>
            <person name="LaButti K."/>
            <person name="Lindquist E.A."/>
            <person name="Lipzen A."/>
            <person name="Lundell T."/>
            <person name="Morin E."/>
            <person name="Murat C."/>
            <person name="Sun H."/>
            <person name="Tunlid A."/>
            <person name="Henrissat B."/>
            <person name="Grigoriev I.V."/>
            <person name="Hibbett D.S."/>
            <person name="Martin F."/>
            <person name="Nordberg H.P."/>
            <person name="Cantor M.N."/>
            <person name="Hua S.X."/>
        </authorList>
    </citation>
    <scope>NUCLEOTIDE SEQUENCE [LARGE SCALE GENOMIC DNA]</scope>
    <source>
        <strain evidence="2 3">441</strain>
    </source>
</reference>
<dbReference type="AlphaFoldDB" id="A0A0C9YZR0"/>
<feature type="transmembrane region" description="Helical" evidence="1">
    <location>
        <begin position="12"/>
        <end position="33"/>
    </location>
</feature>
<dbReference type="EMBL" id="KN833741">
    <property type="protein sequence ID" value="KIK22271.1"/>
    <property type="molecule type" value="Genomic_DNA"/>
</dbReference>
<evidence type="ECO:0000313" key="3">
    <source>
        <dbReference type="Proteomes" id="UP000054018"/>
    </source>
</evidence>
<keyword evidence="1" id="KW-1133">Transmembrane helix</keyword>
<dbReference type="Proteomes" id="UP000054018">
    <property type="component" value="Unassembled WGS sequence"/>
</dbReference>
<gene>
    <name evidence="2" type="ORF">PISMIDRAFT_680487</name>
</gene>
<accession>A0A0C9YZR0</accession>
<keyword evidence="3" id="KW-1185">Reference proteome</keyword>
<sequence>MPTMSSSVQYSMQYYAEHGLGSILVFEYLYFLLQVQDGRNNIQECLNLAVKEYQ</sequence>
<keyword evidence="1" id="KW-0472">Membrane</keyword>
<protein>
    <submittedName>
        <fullName evidence="2">Uncharacterized protein</fullName>
    </submittedName>
</protein>
<evidence type="ECO:0000256" key="1">
    <source>
        <dbReference type="SAM" id="Phobius"/>
    </source>
</evidence>